<keyword evidence="3" id="KW-1185">Reference proteome</keyword>
<comment type="caution">
    <text evidence="2">The sequence shown here is derived from an EMBL/GenBank/DDBJ whole genome shotgun (WGS) entry which is preliminary data.</text>
</comment>
<evidence type="ECO:0000256" key="1">
    <source>
        <dbReference type="SAM" id="Phobius"/>
    </source>
</evidence>
<keyword evidence="1" id="KW-0812">Transmembrane</keyword>
<keyword evidence="1" id="KW-1133">Transmembrane helix</keyword>
<dbReference type="EMBL" id="JBHTEY010000004">
    <property type="protein sequence ID" value="MFC7617743.1"/>
    <property type="molecule type" value="Genomic_DNA"/>
</dbReference>
<gene>
    <name evidence="2" type="ORF">ACFQV2_34420</name>
</gene>
<evidence type="ECO:0000313" key="2">
    <source>
        <dbReference type="EMBL" id="MFC7617743.1"/>
    </source>
</evidence>
<dbReference type="Proteomes" id="UP001596512">
    <property type="component" value="Unassembled WGS sequence"/>
</dbReference>
<evidence type="ECO:0000313" key="3">
    <source>
        <dbReference type="Proteomes" id="UP001596512"/>
    </source>
</evidence>
<protein>
    <recommendedName>
        <fullName evidence="4">Major facilitator superfamily (MFS) profile domain-containing protein</fullName>
    </recommendedName>
</protein>
<feature type="transmembrane region" description="Helical" evidence="1">
    <location>
        <begin position="31"/>
        <end position="49"/>
    </location>
</feature>
<evidence type="ECO:0008006" key="4">
    <source>
        <dbReference type="Google" id="ProtNLM"/>
    </source>
</evidence>
<accession>A0ABW2TY31</accession>
<proteinExistence type="predicted"/>
<keyword evidence="1" id="KW-0472">Membrane</keyword>
<name>A0ABW2TY31_9PSEU</name>
<feature type="transmembrane region" description="Helical" evidence="1">
    <location>
        <begin position="6"/>
        <end position="24"/>
    </location>
</feature>
<sequence>MLNTAIQVGSAVGAAAIGLVFYGVAGHAAALAASLGALAALGILIAALVPK</sequence>
<reference evidence="3" key="1">
    <citation type="journal article" date="2019" name="Int. J. Syst. Evol. Microbiol.">
        <title>The Global Catalogue of Microorganisms (GCM) 10K type strain sequencing project: providing services to taxonomists for standard genome sequencing and annotation.</title>
        <authorList>
            <consortium name="The Broad Institute Genomics Platform"/>
            <consortium name="The Broad Institute Genome Sequencing Center for Infectious Disease"/>
            <person name="Wu L."/>
            <person name="Ma J."/>
        </authorList>
    </citation>
    <scope>NUCLEOTIDE SEQUENCE [LARGE SCALE GENOMIC DNA]</scope>
    <source>
        <strain evidence="3">JCM 17695</strain>
    </source>
</reference>
<organism evidence="2 3">
    <name type="scientific">Actinokineospora soli</name>
    <dbReference type="NCBI Taxonomy" id="1048753"/>
    <lineage>
        <taxon>Bacteria</taxon>
        <taxon>Bacillati</taxon>
        <taxon>Actinomycetota</taxon>
        <taxon>Actinomycetes</taxon>
        <taxon>Pseudonocardiales</taxon>
        <taxon>Pseudonocardiaceae</taxon>
        <taxon>Actinokineospora</taxon>
    </lineage>
</organism>